<dbReference type="RefSeq" id="WP_150998439.1">
    <property type="nucleotide sequence ID" value="NZ_CABVPM010000001.1"/>
</dbReference>
<reference evidence="1 2" key="1">
    <citation type="submission" date="2019-09" db="EMBL/GenBank/DDBJ databases">
        <title>Draft genome sequences of 48 bacterial type strains from the CCUG.</title>
        <authorList>
            <person name="Tunovic T."/>
            <person name="Pineiro-Iglesias B."/>
            <person name="Unosson C."/>
            <person name="Inganas E."/>
            <person name="Ohlen M."/>
            <person name="Cardew S."/>
            <person name="Jensie-Markopoulos S."/>
            <person name="Salva-Serra F."/>
            <person name="Jaen-Luchoro D."/>
            <person name="Karlsson R."/>
            <person name="Svensson-Stadler L."/>
            <person name="Chun J."/>
            <person name="Moore E."/>
        </authorList>
    </citation>
    <scope>NUCLEOTIDE SEQUENCE [LARGE SCALE GENOMIC DNA]</scope>
    <source>
        <strain evidence="1 2">CCUG 65686</strain>
    </source>
</reference>
<protein>
    <submittedName>
        <fullName evidence="1">Uncharacterized protein</fullName>
    </submittedName>
</protein>
<dbReference type="EMBL" id="VZOK01000004">
    <property type="protein sequence ID" value="KAB0640678.1"/>
    <property type="molecule type" value="Genomic_DNA"/>
</dbReference>
<name>A0A6L3N3T4_9BURK</name>
<comment type="caution">
    <text evidence="1">The sequence shown here is derived from an EMBL/GenBank/DDBJ whole genome shotgun (WGS) entry which is preliminary data.</text>
</comment>
<evidence type="ECO:0000313" key="2">
    <source>
        <dbReference type="Proteomes" id="UP000473470"/>
    </source>
</evidence>
<dbReference type="Proteomes" id="UP000473470">
    <property type="component" value="Unassembled WGS sequence"/>
</dbReference>
<sequence length="432" mass="49467">MTKEEKKSLLEKILSLNTSDMTAKEIKEAVGYQAAHNALMILLNKEGVPFKRASSSHKIAASTINKIHQAIAELKALGTKTNTANVGKHLGISRQRVDQVLKAHGNFSILDSYQQREQRPLIAEALKSFDTANLTLDEVYNLPIAELKKLNRTGFGQFLIDNKIPHSSTIEERLSRIDTSKYTAQELCKMIDRDFRATRDILYRNKIPFKSGVRNREKMAALLERLREIDSTQYTSRELYEIFGGKETLTNFRRILSDHKVPYKKIQGKYDGKRTRQILLQKLSELETQNYSISQLATMIGTTRQTLAPLVAEHNIPTYKDRRSKDEMAPIWEKLRSVDTSQYTAEELLALLDNNVRLSVMLKHLAKNGMKYKKKQRISKFDKLLKVDTSQYTVQELQSMAGEDSNQLRKYLAKHKLSYKKVKTGSGSKPKN</sequence>
<evidence type="ECO:0000313" key="1">
    <source>
        <dbReference type="EMBL" id="KAB0640678.1"/>
    </source>
</evidence>
<gene>
    <name evidence="1" type="ORF">F7R25_04055</name>
</gene>
<accession>A0A6L3N3T4</accession>
<proteinExistence type="predicted"/>
<dbReference type="AlphaFoldDB" id="A0A6L3N3T4"/>
<organism evidence="1 2">
    <name type="scientific">Burkholderia stagnalis</name>
    <dbReference type="NCBI Taxonomy" id="1503054"/>
    <lineage>
        <taxon>Bacteria</taxon>
        <taxon>Pseudomonadati</taxon>
        <taxon>Pseudomonadota</taxon>
        <taxon>Betaproteobacteria</taxon>
        <taxon>Burkholderiales</taxon>
        <taxon>Burkholderiaceae</taxon>
        <taxon>Burkholderia</taxon>
        <taxon>Burkholderia cepacia complex</taxon>
    </lineage>
</organism>